<keyword evidence="2" id="KW-1185">Reference proteome</keyword>
<dbReference type="Proteomes" id="UP000607653">
    <property type="component" value="Unassembled WGS sequence"/>
</dbReference>
<gene>
    <name evidence="1" type="ORF">HUJ06_008036</name>
</gene>
<evidence type="ECO:0000313" key="1">
    <source>
        <dbReference type="EMBL" id="DAD37395.1"/>
    </source>
</evidence>
<organism evidence="1 2">
    <name type="scientific">Nelumbo nucifera</name>
    <name type="common">Sacred lotus</name>
    <dbReference type="NCBI Taxonomy" id="4432"/>
    <lineage>
        <taxon>Eukaryota</taxon>
        <taxon>Viridiplantae</taxon>
        <taxon>Streptophyta</taxon>
        <taxon>Embryophyta</taxon>
        <taxon>Tracheophyta</taxon>
        <taxon>Spermatophyta</taxon>
        <taxon>Magnoliopsida</taxon>
        <taxon>Proteales</taxon>
        <taxon>Nelumbonaceae</taxon>
        <taxon>Nelumbo</taxon>
    </lineage>
</organism>
<dbReference type="AlphaFoldDB" id="A0A822Z1R8"/>
<sequence length="109" mass="11648">MAAIQLAPAAGFEAKSWLGVRPPTTQFLEPPPRARFSAVRPPRFVCMTKRKVCTTLETIAEEDCLDGLAENSHSSSASSSSVSLLPASSSCFLEAPKPFSAYSHNCQCA</sequence>
<name>A0A822Z1R8_NELNU</name>
<evidence type="ECO:0000313" key="2">
    <source>
        <dbReference type="Proteomes" id="UP000607653"/>
    </source>
</evidence>
<dbReference type="EMBL" id="DUZY01000004">
    <property type="protein sequence ID" value="DAD37395.1"/>
    <property type="molecule type" value="Genomic_DNA"/>
</dbReference>
<protein>
    <submittedName>
        <fullName evidence="1">Uncharacterized protein</fullName>
    </submittedName>
</protein>
<proteinExistence type="predicted"/>
<reference evidence="1 2" key="1">
    <citation type="journal article" date="2020" name="Mol. Biol. Evol.">
        <title>Distinct Expression and Methylation Patterns for Genes with Different Fates following a Single Whole-Genome Duplication in Flowering Plants.</title>
        <authorList>
            <person name="Shi T."/>
            <person name="Rahmani R.S."/>
            <person name="Gugger P.F."/>
            <person name="Wang M."/>
            <person name="Li H."/>
            <person name="Zhang Y."/>
            <person name="Li Z."/>
            <person name="Wang Q."/>
            <person name="Van de Peer Y."/>
            <person name="Marchal K."/>
            <person name="Chen J."/>
        </authorList>
    </citation>
    <scope>NUCLEOTIDE SEQUENCE [LARGE SCALE GENOMIC DNA]</scope>
    <source>
        <tissue evidence="1">Leaf</tissue>
    </source>
</reference>
<comment type="caution">
    <text evidence="1">The sequence shown here is derived from an EMBL/GenBank/DDBJ whole genome shotgun (WGS) entry which is preliminary data.</text>
</comment>
<accession>A0A822Z1R8</accession>